<evidence type="ECO:0000313" key="10">
    <source>
        <dbReference type="Proteomes" id="UP000001964"/>
    </source>
</evidence>
<dbReference type="HOGENOM" id="CLU_011826_1_0_5"/>
<evidence type="ECO:0000259" key="7">
    <source>
        <dbReference type="Pfam" id="PF03772"/>
    </source>
</evidence>
<dbReference type="PANTHER" id="PTHR30619:SF1">
    <property type="entry name" value="RECOMBINATION PROTEIN 2"/>
    <property type="match status" value="1"/>
</dbReference>
<reference evidence="9 10" key="1">
    <citation type="submission" date="2006-08" db="EMBL/GenBank/DDBJ databases">
        <title>Complete sequence of Maricaulis maris MCS10.</title>
        <authorList>
            <consortium name="US DOE Joint Genome Institute"/>
            <person name="Copeland A."/>
            <person name="Lucas S."/>
            <person name="Lapidus A."/>
            <person name="Barry K."/>
            <person name="Detter J.C."/>
            <person name="Glavina del Rio T."/>
            <person name="Hammon N."/>
            <person name="Israni S."/>
            <person name="Dalin E."/>
            <person name="Tice H."/>
            <person name="Pitluck S."/>
            <person name="Saunders E."/>
            <person name="Brettin T."/>
            <person name="Bruce D."/>
            <person name="Han C."/>
            <person name="Tapia R."/>
            <person name="Gilna P."/>
            <person name="Schmutz J."/>
            <person name="Larimer F."/>
            <person name="Land M."/>
            <person name="Hauser L."/>
            <person name="Kyrpides N."/>
            <person name="Mikhailova N."/>
            <person name="Viollier P."/>
            <person name="Stephens C."/>
            <person name="Richardson P."/>
        </authorList>
    </citation>
    <scope>NUCLEOTIDE SEQUENCE [LARGE SCALE GENOMIC DNA]</scope>
    <source>
        <strain evidence="9 10">MCS10</strain>
    </source>
</reference>
<dbReference type="PANTHER" id="PTHR30619">
    <property type="entry name" value="DNA INTERNALIZATION/COMPETENCE PROTEIN COMEC/REC2"/>
    <property type="match status" value="1"/>
</dbReference>
<comment type="subcellular location">
    <subcellularLocation>
        <location evidence="1">Cell membrane</location>
        <topology evidence="1">Multi-pass membrane protein</topology>
    </subcellularLocation>
</comment>
<evidence type="ECO:0000256" key="1">
    <source>
        <dbReference type="ARBA" id="ARBA00004651"/>
    </source>
</evidence>
<evidence type="ECO:0000313" key="9">
    <source>
        <dbReference type="EMBL" id="ABI65689.1"/>
    </source>
</evidence>
<evidence type="ECO:0000256" key="4">
    <source>
        <dbReference type="ARBA" id="ARBA00022989"/>
    </source>
</evidence>
<feature type="transmembrane region" description="Helical" evidence="6">
    <location>
        <begin position="315"/>
        <end position="333"/>
    </location>
</feature>
<feature type="transmembrane region" description="Helical" evidence="6">
    <location>
        <begin position="55"/>
        <end position="72"/>
    </location>
</feature>
<dbReference type="STRING" id="394221.Mmar10_1397"/>
<protein>
    <submittedName>
        <fullName evidence="9">ComEC/Rec2-related protein</fullName>
    </submittedName>
</protein>
<feature type="transmembrane region" description="Helical" evidence="6">
    <location>
        <begin position="84"/>
        <end position="101"/>
    </location>
</feature>
<keyword evidence="5 6" id="KW-0472">Membrane</keyword>
<feature type="domain" description="DUF4131" evidence="8">
    <location>
        <begin position="55"/>
        <end position="211"/>
    </location>
</feature>
<accession>Q0APU8</accession>
<dbReference type="RefSeq" id="WP_011643336.1">
    <property type="nucleotide sequence ID" value="NC_008347.1"/>
</dbReference>
<evidence type="ECO:0000256" key="2">
    <source>
        <dbReference type="ARBA" id="ARBA00022475"/>
    </source>
</evidence>
<keyword evidence="2" id="KW-1003">Cell membrane</keyword>
<dbReference type="Pfam" id="PF13567">
    <property type="entry name" value="DUF4131"/>
    <property type="match status" value="1"/>
</dbReference>
<name>Q0APU8_MARMM</name>
<dbReference type="OrthoDB" id="9790149at2"/>
<dbReference type="InterPro" id="IPR052159">
    <property type="entry name" value="Competence_DNA_uptake"/>
</dbReference>
<keyword evidence="3 6" id="KW-0812">Transmembrane</keyword>
<feature type="transmembrane region" description="Helical" evidence="6">
    <location>
        <begin position="423"/>
        <end position="445"/>
    </location>
</feature>
<proteinExistence type="predicted"/>
<feature type="transmembrane region" description="Helical" evidence="6">
    <location>
        <begin position="513"/>
        <end position="534"/>
    </location>
</feature>
<organism evidence="9 10">
    <name type="scientific">Maricaulis maris (strain MCS10)</name>
    <name type="common">Caulobacter maris</name>
    <dbReference type="NCBI Taxonomy" id="394221"/>
    <lineage>
        <taxon>Bacteria</taxon>
        <taxon>Pseudomonadati</taxon>
        <taxon>Pseudomonadota</taxon>
        <taxon>Alphaproteobacteria</taxon>
        <taxon>Maricaulales</taxon>
        <taxon>Maricaulaceae</taxon>
        <taxon>Maricaulis</taxon>
    </lineage>
</organism>
<dbReference type="Pfam" id="PF03772">
    <property type="entry name" value="Competence"/>
    <property type="match status" value="1"/>
</dbReference>
<evidence type="ECO:0000256" key="5">
    <source>
        <dbReference type="ARBA" id="ARBA00023136"/>
    </source>
</evidence>
<dbReference type="eggNOG" id="COG0658">
    <property type="taxonomic scope" value="Bacteria"/>
</dbReference>
<feature type="domain" description="ComEC/Rec2-related protein" evidence="7">
    <location>
        <begin position="256"/>
        <end position="536"/>
    </location>
</feature>
<dbReference type="InterPro" id="IPR004477">
    <property type="entry name" value="ComEC_N"/>
</dbReference>
<feature type="transmembrane region" description="Helical" evidence="6">
    <location>
        <begin position="363"/>
        <end position="380"/>
    </location>
</feature>
<dbReference type="Proteomes" id="UP000001964">
    <property type="component" value="Chromosome"/>
</dbReference>
<feature type="transmembrane region" description="Helical" evidence="6">
    <location>
        <begin position="457"/>
        <end position="478"/>
    </location>
</feature>
<dbReference type="AlphaFoldDB" id="Q0APU8"/>
<dbReference type="InterPro" id="IPR025405">
    <property type="entry name" value="DUF4131"/>
</dbReference>
<feature type="transmembrane region" description="Helical" evidence="6">
    <location>
        <begin position="541"/>
        <end position="557"/>
    </location>
</feature>
<gene>
    <name evidence="9" type="ordered locus">Mmar10_1397</name>
</gene>
<keyword evidence="10" id="KW-1185">Reference proteome</keyword>
<evidence type="ECO:0000259" key="8">
    <source>
        <dbReference type="Pfam" id="PF13567"/>
    </source>
</evidence>
<dbReference type="EMBL" id="CP000449">
    <property type="protein sequence ID" value="ABI65689.1"/>
    <property type="molecule type" value="Genomic_DNA"/>
</dbReference>
<dbReference type="NCBIfam" id="TIGR00360">
    <property type="entry name" value="ComEC_N-term"/>
    <property type="match status" value="1"/>
</dbReference>
<evidence type="ECO:0000256" key="6">
    <source>
        <dbReference type="SAM" id="Phobius"/>
    </source>
</evidence>
<dbReference type="KEGG" id="mmr:Mmar10_1397"/>
<evidence type="ECO:0000256" key="3">
    <source>
        <dbReference type="ARBA" id="ARBA00022692"/>
    </source>
</evidence>
<feature type="transmembrane region" description="Helical" evidence="6">
    <location>
        <begin position="280"/>
        <end position="303"/>
    </location>
</feature>
<dbReference type="GO" id="GO:0005886">
    <property type="term" value="C:plasma membrane"/>
    <property type="evidence" value="ECO:0007669"/>
    <property type="project" value="UniProtKB-SubCell"/>
</dbReference>
<feature type="transmembrane region" description="Helical" evidence="6">
    <location>
        <begin position="26"/>
        <end position="49"/>
    </location>
</feature>
<sequence>MLDPDSLRPHPAARRWKKSAKSIDPFADFGPVTIAALGGIIGCSSYFVLPVEPGPVVFLLAGAAGLLVLWSARFSPVGRKPLRRVAIMLAMLLVASLAFMWRAQIHTQAHHGAESYRGDGEAVLIEGWLERVDRSGSGRQRLLIRSQDASLPGSSRGIARVRVLGDPAGLVAGDPIAIRAVLAAPRSSAVPGGYDFAFHAGFSDIVATGYAIAPAAAGPAVTGDRLARRIARIRASLSAHIRDRMAPRPGALAAALLTGDRAHIAARDVEALRRAGLGHVLAISGMHMALLAGGVFFAIRLLLSAVTPWARRHDPAIPAAGMALVFAAGYLILSGGTIPTQRAFIMTVSVLGAVILKRRALSMHTLAIAVIAVLVLQPQAVITPGFQMSFSAAAALVAVARVWQQSRSGGDARGVLGQIRLFVAGLSTTSLVAGSATAAFAAFHFHRIATFGLAGNLLVMPIFSLLVMPAGVLGLVLIPIGLDAIPFAAMEAGLSLMLDLAGHVANWPGAQRTVAAASGGVLAAFSIGFVLLILMRGPMRGAGGLVMAAALAVWTLMPQPDLFISENGLVLARDGHGEWVVSDRRTSRFAARVFLEARGVAGPTPQRWQALCDPYGCSTRINGLVVTRLDHVADWATDCARSDVIVSAARIPGWIVSQCQAAIFDPDRLATTGSQVIHLGANGIARVQSARPPGVVRPWTQS</sequence>
<keyword evidence="4 6" id="KW-1133">Transmembrane helix</keyword>